<evidence type="ECO:0000313" key="1">
    <source>
        <dbReference type="EMBL" id="KAI4345904.1"/>
    </source>
</evidence>
<keyword evidence="2" id="KW-1185">Reference proteome</keyword>
<dbReference type="Proteomes" id="UP000828941">
    <property type="component" value="Chromosome 5"/>
</dbReference>
<gene>
    <name evidence="1" type="ORF">L6164_012990</name>
</gene>
<organism evidence="1 2">
    <name type="scientific">Bauhinia variegata</name>
    <name type="common">Purple orchid tree</name>
    <name type="synonym">Phanera variegata</name>
    <dbReference type="NCBI Taxonomy" id="167791"/>
    <lineage>
        <taxon>Eukaryota</taxon>
        <taxon>Viridiplantae</taxon>
        <taxon>Streptophyta</taxon>
        <taxon>Embryophyta</taxon>
        <taxon>Tracheophyta</taxon>
        <taxon>Spermatophyta</taxon>
        <taxon>Magnoliopsida</taxon>
        <taxon>eudicotyledons</taxon>
        <taxon>Gunneridae</taxon>
        <taxon>Pentapetalae</taxon>
        <taxon>rosids</taxon>
        <taxon>fabids</taxon>
        <taxon>Fabales</taxon>
        <taxon>Fabaceae</taxon>
        <taxon>Cercidoideae</taxon>
        <taxon>Cercideae</taxon>
        <taxon>Bauhiniinae</taxon>
        <taxon>Bauhinia</taxon>
    </lineage>
</organism>
<reference evidence="1 2" key="1">
    <citation type="journal article" date="2022" name="DNA Res.">
        <title>Chromosomal-level genome assembly of the orchid tree Bauhinia variegata (Leguminosae; Cercidoideae) supports the allotetraploid origin hypothesis of Bauhinia.</title>
        <authorList>
            <person name="Zhong Y."/>
            <person name="Chen Y."/>
            <person name="Zheng D."/>
            <person name="Pang J."/>
            <person name="Liu Y."/>
            <person name="Luo S."/>
            <person name="Meng S."/>
            <person name="Qian L."/>
            <person name="Wei D."/>
            <person name="Dai S."/>
            <person name="Zhou R."/>
        </authorList>
    </citation>
    <scope>NUCLEOTIDE SEQUENCE [LARGE SCALE GENOMIC DNA]</scope>
    <source>
        <tissue evidence="1">Leaf</tissue>
    </source>
</reference>
<name>A0ACB9PDA1_BAUVA</name>
<accession>A0ACB9PDA1</accession>
<evidence type="ECO:0000313" key="2">
    <source>
        <dbReference type="Proteomes" id="UP000828941"/>
    </source>
</evidence>
<dbReference type="EMBL" id="CM039430">
    <property type="protein sequence ID" value="KAI4345904.1"/>
    <property type="molecule type" value="Genomic_DNA"/>
</dbReference>
<protein>
    <submittedName>
        <fullName evidence="1">Uncharacterized protein</fullName>
    </submittedName>
</protein>
<comment type="caution">
    <text evidence="1">The sequence shown here is derived from an EMBL/GenBank/DDBJ whole genome shotgun (WGS) entry which is preliminary data.</text>
</comment>
<proteinExistence type="predicted"/>
<sequence length="661" mass="73091">MDFYMVVVFATQVQCQLLFRLDRETSTELLEQRGANHIEFCRIKIVLDEILQMHRTSELNEILKLLIDRTWVATGLKVAECEAASVKIGEIISLDDESDQKFSSFSAIPKEFFEDMEYSWKGLVKRIHIDNVLIEVERAAEALSLAVGLYFVTLVATSAPLGGPKGEILYAREHEAVWFKGKRFAPTVWAGTPGEEKVKQLKSAIDSKGNDKVNLFRYHEAGAKAKAKVLEILRGLSAELQSKLDMLVFASTLLVIAKALFSHVSEGRRRKWVFPTLAKSHGFKDVKPLDETNKMKIDGLLPYWFNVAEGGAVHNAVDMQSLFLLTGPNGGGKSSLLHSICAAALLGICRLMVPAALIPYFDSVMLHMKSYDSPAVGKSSFQVEMSELRSMIAATTKRSLLLVDEICRGTETAKGTCIAGRIIETLDSIGCLGIVSTHLHGIFDLPLNPKNTVYKAIGTVCIDGQTKVAFETAKREGIPETIIQRTEHLYLSVYTKGPVSGKNCSQQEYSSCTNVDNSNGFHLQNTRVKRQAANDSIARADRMEVLHKKVESAITLICQENTSELLEIKCVLSGGKEQPPPSTIGASSVYVILRPDKKLYVGQTDDLEDRIHAHRSKEGMQSASFIYFLVPGKSMAFQLETLLNNQLPSHGFQLTNVADEG</sequence>